<evidence type="ECO:0000256" key="1">
    <source>
        <dbReference type="SAM" id="Phobius"/>
    </source>
</evidence>
<dbReference type="EMBL" id="CAJOBE010000366">
    <property type="protein sequence ID" value="CAF3629321.1"/>
    <property type="molecule type" value="Genomic_DNA"/>
</dbReference>
<protein>
    <submittedName>
        <fullName evidence="2">Uncharacterized protein</fullName>
    </submittedName>
</protein>
<keyword evidence="1" id="KW-0812">Transmembrane</keyword>
<dbReference type="AlphaFoldDB" id="A0A818Q4V2"/>
<evidence type="ECO:0000313" key="2">
    <source>
        <dbReference type="EMBL" id="CAF3629321.1"/>
    </source>
</evidence>
<reference evidence="2" key="1">
    <citation type="submission" date="2021-02" db="EMBL/GenBank/DDBJ databases">
        <authorList>
            <person name="Nowell W R."/>
        </authorList>
    </citation>
    <scope>NUCLEOTIDE SEQUENCE</scope>
</reference>
<dbReference type="InterPro" id="IPR036188">
    <property type="entry name" value="FAD/NAD-bd_sf"/>
</dbReference>
<feature type="transmembrane region" description="Helical" evidence="1">
    <location>
        <begin position="82"/>
        <end position="110"/>
    </location>
</feature>
<keyword evidence="1" id="KW-0472">Membrane</keyword>
<name>A0A818Q4V2_9BILA</name>
<proteinExistence type="predicted"/>
<evidence type="ECO:0000313" key="3">
    <source>
        <dbReference type="Proteomes" id="UP000663874"/>
    </source>
</evidence>
<feature type="transmembrane region" description="Helical" evidence="1">
    <location>
        <begin position="6"/>
        <end position="31"/>
    </location>
</feature>
<dbReference type="Proteomes" id="UP000663874">
    <property type="component" value="Unassembled WGS sequence"/>
</dbReference>
<gene>
    <name evidence="2" type="ORF">FNK824_LOCUS4833</name>
</gene>
<comment type="caution">
    <text evidence="2">The sequence shown here is derived from an EMBL/GenBank/DDBJ whole genome shotgun (WGS) entry which is preliminary data.</text>
</comment>
<keyword evidence="1" id="KW-1133">Transmembrane helix</keyword>
<organism evidence="2 3">
    <name type="scientific">Rotaria sordida</name>
    <dbReference type="NCBI Taxonomy" id="392033"/>
    <lineage>
        <taxon>Eukaryota</taxon>
        <taxon>Metazoa</taxon>
        <taxon>Spiralia</taxon>
        <taxon>Gnathifera</taxon>
        <taxon>Rotifera</taxon>
        <taxon>Eurotatoria</taxon>
        <taxon>Bdelloidea</taxon>
        <taxon>Philodinida</taxon>
        <taxon>Philodinidae</taxon>
        <taxon>Rotaria</taxon>
    </lineage>
</organism>
<sequence length="249" mass="28124">MTWSHQGYAAVGLSIPFGLGVVVSAVLFYLIRWRPRTFYRMIEAMFSIKHYEATLSDDREFIDIYGVQIGLPASTLGFLPPLALLIMATAVLTATFVLFFSELILISYYVSPNSKCPSDDEMDCYTTINGVIAKVPVTPESEVERIIQRTPLRNGMVTVAKPGQTFFAARHILRSDQERLDEDFLWSNYRSYIYWVLNTSLADVRSIAQEQSPYKLTGDQLFDHACDLVHGFHPDVHSLIRQSDPASAV</sequence>
<accession>A0A818Q4V2</accession>
<dbReference type="Gene3D" id="3.50.50.60">
    <property type="entry name" value="FAD/NAD(P)-binding domain"/>
    <property type="match status" value="1"/>
</dbReference>